<protein>
    <submittedName>
        <fullName evidence="5">Transmembrane protein 255A</fullName>
    </submittedName>
</protein>
<feature type="region of interest" description="Disordered" evidence="1">
    <location>
        <begin position="176"/>
        <end position="207"/>
    </location>
</feature>
<feature type="compositionally biased region" description="Low complexity" evidence="1">
    <location>
        <begin position="176"/>
        <end position="190"/>
    </location>
</feature>
<proteinExistence type="predicted"/>
<reference evidence="5" key="1">
    <citation type="submission" date="2017-02" db="UniProtKB">
        <authorList>
            <consortium name="WormBaseParasite"/>
        </authorList>
    </citation>
    <scope>IDENTIFICATION</scope>
</reference>
<dbReference type="EMBL" id="UZAF01017057">
    <property type="protein sequence ID" value="VDO37420.1"/>
    <property type="molecule type" value="Genomic_DNA"/>
</dbReference>
<keyword evidence="2" id="KW-0472">Membrane</keyword>
<name>A0A0N4WFD5_HAEPC</name>
<sequence length="207" mass="23131">MLILEVNRSTSVKCAEKAKEDRLMRCDGFGNIKGTIVYLAVGKIAIPKKTQVPLCDVDFLSRNDSFDQFYSPPIFLEEPSEIQEDHVTFFLGIFMLILVALGCMCTLSRLAKPRFSVSYGNIASYDFMMWMPAKSNRRSSVLVYLRRISCRRPSVTNRDSNISVVSSNVGLLPSYQTATSTPTSTSVLSSFPPPPYTETQRLTGETV</sequence>
<dbReference type="Proteomes" id="UP000268014">
    <property type="component" value="Unassembled WGS sequence"/>
</dbReference>
<feature type="compositionally biased region" description="Polar residues" evidence="1">
    <location>
        <begin position="197"/>
        <end position="207"/>
    </location>
</feature>
<gene>
    <name evidence="3" type="ORF">HPLM_LOCUS9412</name>
</gene>
<feature type="transmembrane region" description="Helical" evidence="2">
    <location>
        <begin position="87"/>
        <end position="107"/>
    </location>
</feature>
<keyword evidence="2" id="KW-0812">Transmembrane</keyword>
<dbReference type="WBParaSite" id="HPLM_0000942001-mRNA-1">
    <property type="protein sequence ID" value="HPLM_0000942001-mRNA-1"/>
    <property type="gene ID" value="HPLM_0000942001"/>
</dbReference>
<keyword evidence="2" id="KW-1133">Transmembrane helix</keyword>
<dbReference type="OrthoDB" id="5875827at2759"/>
<dbReference type="OMA" id="LRSMCRT"/>
<evidence type="ECO:0000256" key="1">
    <source>
        <dbReference type="SAM" id="MobiDB-lite"/>
    </source>
</evidence>
<evidence type="ECO:0000313" key="4">
    <source>
        <dbReference type="Proteomes" id="UP000268014"/>
    </source>
</evidence>
<dbReference type="AlphaFoldDB" id="A0A0N4WFD5"/>
<accession>A0A0N4WFD5</accession>
<reference evidence="3 4" key="2">
    <citation type="submission" date="2018-11" db="EMBL/GenBank/DDBJ databases">
        <authorList>
            <consortium name="Pathogen Informatics"/>
        </authorList>
    </citation>
    <scope>NUCLEOTIDE SEQUENCE [LARGE SCALE GENOMIC DNA]</scope>
    <source>
        <strain evidence="3 4">MHpl1</strain>
    </source>
</reference>
<evidence type="ECO:0000313" key="3">
    <source>
        <dbReference type="EMBL" id="VDO37420.1"/>
    </source>
</evidence>
<evidence type="ECO:0000256" key="2">
    <source>
        <dbReference type="SAM" id="Phobius"/>
    </source>
</evidence>
<evidence type="ECO:0000313" key="5">
    <source>
        <dbReference type="WBParaSite" id="HPLM_0000942001-mRNA-1"/>
    </source>
</evidence>
<organism evidence="5">
    <name type="scientific">Haemonchus placei</name>
    <name type="common">Barber's pole worm</name>
    <dbReference type="NCBI Taxonomy" id="6290"/>
    <lineage>
        <taxon>Eukaryota</taxon>
        <taxon>Metazoa</taxon>
        <taxon>Ecdysozoa</taxon>
        <taxon>Nematoda</taxon>
        <taxon>Chromadorea</taxon>
        <taxon>Rhabditida</taxon>
        <taxon>Rhabditina</taxon>
        <taxon>Rhabditomorpha</taxon>
        <taxon>Strongyloidea</taxon>
        <taxon>Trichostrongylidae</taxon>
        <taxon>Haemonchus</taxon>
    </lineage>
</organism>
<keyword evidence="4" id="KW-1185">Reference proteome</keyword>